<protein>
    <recommendedName>
        <fullName evidence="4">Conjugal transfer protein TrbJ</fullName>
    </recommendedName>
</protein>
<accession>A0ABX7M4H5</accession>
<proteinExistence type="predicted"/>
<evidence type="ECO:0000313" key="3">
    <source>
        <dbReference type="Proteomes" id="UP000663570"/>
    </source>
</evidence>
<feature type="chain" id="PRO_5045423394" description="Conjugal transfer protein TrbJ" evidence="1">
    <location>
        <begin position="22"/>
        <end position="254"/>
    </location>
</feature>
<evidence type="ECO:0008006" key="4">
    <source>
        <dbReference type="Google" id="ProtNLM"/>
    </source>
</evidence>
<dbReference type="EMBL" id="CP071060">
    <property type="protein sequence ID" value="QSI75826.1"/>
    <property type="molecule type" value="Genomic_DNA"/>
</dbReference>
<evidence type="ECO:0000256" key="1">
    <source>
        <dbReference type="SAM" id="SignalP"/>
    </source>
</evidence>
<dbReference type="Proteomes" id="UP000663570">
    <property type="component" value="Chromosome"/>
</dbReference>
<dbReference type="RefSeq" id="WP_206253689.1">
    <property type="nucleotide sequence ID" value="NZ_CP071060.1"/>
</dbReference>
<reference evidence="2 3" key="1">
    <citation type="submission" date="2021-02" db="EMBL/GenBank/DDBJ databases">
        <title>Niveibacterium changnyeongensis HC41.</title>
        <authorList>
            <person name="Kang M."/>
        </authorList>
    </citation>
    <scope>NUCLEOTIDE SEQUENCE [LARGE SCALE GENOMIC DNA]</scope>
    <source>
        <strain evidence="2 3">HC41</strain>
    </source>
</reference>
<gene>
    <name evidence="2" type="ORF">JY500_15235</name>
</gene>
<sequence>MRRRELVLLGFASLVSGPLAAAVKKAAPQVSPRVLINQAGQLAMHAERIGKYWMQMGVGIDVQRAGLHLQDSTRAFDQLFAALGRSVHGEQMLLIEQRWRVYRMAWGAKPAPEGVRRVASLAQDLGEQGMKLVNQLAKAQAGDEARRVADASEARMLTQRMARIALMRQWSQAAPDASLQLDQMRKTFSARLDSLNADTGLPDTAKGDLQLARQQWAFLDQALATKEDLKATTQAANLAERERELLDSFCGHLA</sequence>
<evidence type="ECO:0000313" key="2">
    <source>
        <dbReference type="EMBL" id="QSI75826.1"/>
    </source>
</evidence>
<feature type="signal peptide" evidence="1">
    <location>
        <begin position="1"/>
        <end position="21"/>
    </location>
</feature>
<keyword evidence="3" id="KW-1185">Reference proteome</keyword>
<organism evidence="2 3">
    <name type="scientific">Niveibacterium microcysteis</name>
    <dbReference type="NCBI Taxonomy" id="2811415"/>
    <lineage>
        <taxon>Bacteria</taxon>
        <taxon>Pseudomonadati</taxon>
        <taxon>Pseudomonadota</taxon>
        <taxon>Betaproteobacteria</taxon>
        <taxon>Rhodocyclales</taxon>
        <taxon>Rhodocyclaceae</taxon>
        <taxon>Niveibacterium</taxon>
    </lineage>
</organism>
<name>A0ABX7M4H5_9RHOO</name>
<keyword evidence="1" id="KW-0732">Signal</keyword>